<dbReference type="PROSITE" id="PS51198">
    <property type="entry name" value="UVRD_HELICASE_ATP_BIND"/>
    <property type="match status" value="1"/>
</dbReference>
<dbReference type="InterPro" id="IPR011335">
    <property type="entry name" value="Restrct_endonuc-II-like"/>
</dbReference>
<feature type="domain" description="UvrD-like helicase ATP-binding" evidence="17">
    <location>
        <begin position="1"/>
        <end position="451"/>
    </location>
</feature>
<evidence type="ECO:0000256" key="2">
    <source>
        <dbReference type="ARBA" id="ARBA00022723"/>
    </source>
</evidence>
<evidence type="ECO:0000256" key="12">
    <source>
        <dbReference type="ARBA" id="ARBA00023235"/>
    </source>
</evidence>
<evidence type="ECO:0000256" key="11">
    <source>
        <dbReference type="ARBA" id="ARBA00023204"/>
    </source>
</evidence>
<evidence type="ECO:0000256" key="8">
    <source>
        <dbReference type="ARBA" id="ARBA00022840"/>
    </source>
</evidence>
<keyword evidence="3 16" id="KW-0547">Nucleotide-binding</keyword>
<dbReference type="Gene3D" id="3.40.50.300">
    <property type="entry name" value="P-loop containing nucleotide triphosphate hydrolases"/>
    <property type="match status" value="2"/>
</dbReference>
<accession>A0A194AG63</accession>
<evidence type="ECO:0000256" key="14">
    <source>
        <dbReference type="ARBA" id="ARBA00034808"/>
    </source>
</evidence>
<dbReference type="PANTHER" id="PTHR11070:SF23">
    <property type="entry name" value="RECBCD ENZYME SUBUNIT RECB"/>
    <property type="match status" value="1"/>
</dbReference>
<dbReference type="Gene3D" id="1.10.486.10">
    <property type="entry name" value="PCRA, domain 4"/>
    <property type="match status" value="1"/>
</dbReference>
<evidence type="ECO:0000259" key="17">
    <source>
        <dbReference type="PROSITE" id="PS51198"/>
    </source>
</evidence>
<name>A0A194AG63_9BACT</name>
<dbReference type="InterPro" id="IPR004586">
    <property type="entry name" value="RecB"/>
</dbReference>
<comment type="catalytic activity">
    <reaction evidence="15">
        <text>ATP + H2O = ADP + phosphate + H(+)</text>
        <dbReference type="Rhea" id="RHEA:13065"/>
        <dbReference type="ChEBI" id="CHEBI:15377"/>
        <dbReference type="ChEBI" id="CHEBI:15378"/>
        <dbReference type="ChEBI" id="CHEBI:30616"/>
        <dbReference type="ChEBI" id="CHEBI:43474"/>
        <dbReference type="ChEBI" id="CHEBI:456216"/>
        <dbReference type="EC" id="5.6.2.4"/>
    </reaction>
</comment>
<evidence type="ECO:0000256" key="15">
    <source>
        <dbReference type="ARBA" id="ARBA00048988"/>
    </source>
</evidence>
<dbReference type="InterPro" id="IPR000212">
    <property type="entry name" value="DNA_helicase_UvrD/REP"/>
</dbReference>
<keyword evidence="2" id="KW-0479">Metal-binding</keyword>
<keyword evidence="4" id="KW-0227">DNA damage</keyword>
<dbReference type="GO" id="GO:0000725">
    <property type="term" value="P:recombinational repair"/>
    <property type="evidence" value="ECO:0007669"/>
    <property type="project" value="TreeGrafter"/>
</dbReference>
<evidence type="ECO:0000313" key="19">
    <source>
        <dbReference type="EMBL" id="GAU08195.1"/>
    </source>
</evidence>
<dbReference type="SUPFAM" id="SSF52980">
    <property type="entry name" value="Restriction endonuclease-like"/>
    <property type="match status" value="1"/>
</dbReference>
<dbReference type="GO" id="GO:0043138">
    <property type="term" value="F:3'-5' DNA helicase activity"/>
    <property type="evidence" value="ECO:0007669"/>
    <property type="project" value="UniProtKB-EC"/>
</dbReference>
<dbReference type="GO" id="GO:0005524">
    <property type="term" value="F:ATP binding"/>
    <property type="evidence" value="ECO:0007669"/>
    <property type="project" value="UniProtKB-UniRule"/>
</dbReference>
<keyword evidence="5 16" id="KW-0378">Hydrolase</keyword>
<evidence type="ECO:0000313" key="20">
    <source>
        <dbReference type="Proteomes" id="UP000095200"/>
    </source>
</evidence>
<dbReference type="EC" id="5.6.2.4" evidence="14"/>
<reference evidence="20" key="1">
    <citation type="submission" date="2016-06" db="EMBL/GenBank/DDBJ databases">
        <title>Draft genome sequence of Desulfoplanes formicivorans strain Pf12B.</title>
        <authorList>
            <person name="Watanabe M."/>
            <person name="Kojima H."/>
            <person name="Fukui M."/>
        </authorList>
    </citation>
    <scope>NUCLEOTIDE SEQUENCE [LARGE SCALE GENOMIC DNA]</scope>
    <source>
        <strain evidence="20">Pf12B</strain>
    </source>
</reference>
<dbReference type="InterPro" id="IPR014017">
    <property type="entry name" value="DNA_helicase_UvrD-like_C"/>
</dbReference>
<keyword evidence="8 16" id="KW-0067">ATP-binding</keyword>
<evidence type="ECO:0000256" key="10">
    <source>
        <dbReference type="ARBA" id="ARBA00023125"/>
    </source>
</evidence>
<dbReference type="SUPFAM" id="SSF52540">
    <property type="entry name" value="P-loop containing nucleoside triphosphate hydrolases"/>
    <property type="match status" value="1"/>
</dbReference>
<comment type="catalytic activity">
    <reaction evidence="13">
        <text>Couples ATP hydrolysis with the unwinding of duplex DNA by translocating in the 3'-5' direction.</text>
        <dbReference type="EC" id="5.6.2.4"/>
    </reaction>
</comment>
<keyword evidence="1" id="KW-0540">Nuclease</keyword>
<evidence type="ECO:0000256" key="16">
    <source>
        <dbReference type="PROSITE-ProRule" id="PRU00560"/>
    </source>
</evidence>
<dbReference type="GO" id="GO:0008854">
    <property type="term" value="F:exodeoxyribonuclease V activity"/>
    <property type="evidence" value="ECO:0007669"/>
    <property type="project" value="InterPro"/>
</dbReference>
<dbReference type="GO" id="GO:0046872">
    <property type="term" value="F:metal ion binding"/>
    <property type="evidence" value="ECO:0007669"/>
    <property type="project" value="UniProtKB-KW"/>
</dbReference>
<keyword evidence="20" id="KW-1185">Reference proteome</keyword>
<dbReference type="STRING" id="1592317.DPF_0898"/>
<evidence type="ECO:0000256" key="9">
    <source>
        <dbReference type="ARBA" id="ARBA00022842"/>
    </source>
</evidence>
<dbReference type="AlphaFoldDB" id="A0A194AG63"/>
<evidence type="ECO:0000256" key="6">
    <source>
        <dbReference type="ARBA" id="ARBA00022806"/>
    </source>
</evidence>
<keyword evidence="6 16" id="KW-0347">Helicase</keyword>
<dbReference type="EMBL" id="BDFE01000009">
    <property type="protein sequence ID" value="GAU08195.1"/>
    <property type="molecule type" value="Genomic_DNA"/>
</dbReference>
<evidence type="ECO:0000256" key="3">
    <source>
        <dbReference type="ARBA" id="ARBA00022741"/>
    </source>
</evidence>
<dbReference type="PROSITE" id="PS51217">
    <property type="entry name" value="UVRD_HELICASE_CTER"/>
    <property type="match status" value="1"/>
</dbReference>
<proteinExistence type="inferred from homology"/>
<gene>
    <name evidence="19" type="ORF">DPF_0898</name>
</gene>
<dbReference type="HAMAP" id="MF_01485">
    <property type="entry name" value="RecB"/>
    <property type="match status" value="1"/>
</dbReference>
<dbReference type="Gene3D" id="1.10.3170.10">
    <property type="entry name" value="Recbcd, chain B, domain 2"/>
    <property type="match status" value="1"/>
</dbReference>
<dbReference type="InterPro" id="IPR011604">
    <property type="entry name" value="PDDEXK-like_dom_sf"/>
</dbReference>
<keyword evidence="9" id="KW-0460">Magnesium</keyword>
<dbReference type="Pfam" id="PF13361">
    <property type="entry name" value="UvrD_C"/>
    <property type="match status" value="1"/>
</dbReference>
<dbReference type="Gene3D" id="3.90.320.10">
    <property type="match status" value="1"/>
</dbReference>
<organism evidence="19 20">
    <name type="scientific">Desulfoplanes formicivorans</name>
    <dbReference type="NCBI Taxonomy" id="1592317"/>
    <lineage>
        <taxon>Bacteria</taxon>
        <taxon>Pseudomonadati</taxon>
        <taxon>Thermodesulfobacteriota</taxon>
        <taxon>Desulfovibrionia</taxon>
        <taxon>Desulfovibrionales</taxon>
        <taxon>Desulfoplanaceae</taxon>
        <taxon>Desulfoplanes</taxon>
    </lineage>
</organism>
<evidence type="ECO:0000256" key="4">
    <source>
        <dbReference type="ARBA" id="ARBA00022763"/>
    </source>
</evidence>
<dbReference type="InterPro" id="IPR027417">
    <property type="entry name" value="P-loop_NTPase"/>
</dbReference>
<sequence>MKAERLDISTVALEGANLIEASAGTGKTYAIAALYLRLLLEQGLRVQQILVVTYTRAATAELRERIRGRIRDALLLLQTGEESREPVVRDLLGRVRAAGETDLAVNRLTLALQEFDEAAVCTIHGFCQRILTENAFESQETFDAEILTDQSALVNGIAEDYWRVHCSGVSSLFADFLLTHASEFSLRVLCSLAQTLMNHQEIVVEPQGDAPDTSKLEDDYASRFHEARFLWKQSREEVHKILYTRPPLKKNSYNDKTVSKLLGGLEVMFAHKEPSLDLPEKFVLVTQSGIQTRCIAKSTPPNHPFFKACDRLEKARTQLDAAFRDRIVALKAGFAAYLIRELAERKQNRNVYGYDDMLLRVRNVLRNGNNVLLQAVRSTYTAALIDEFQDTDPVQYTIFSTLFKTPSHILFLIGDPKQAIYGFRGADIFTYMQAVNQVDRIYTMDTNWRSEPGLLEAVNRVFARMTQPFVFREIGFDPVRPAPETRGNLVVHEGIRTFFHDEFEDQPDLAAACIKAAASPLHLWFLDKETLAPNSKTDIPKETAARLVARGVAAEASRLVRMGRKGLVTVGKDHQPVEPRHLAVLVRTNRQAVMVQKALHACDLPCVIAGSGNVFQSDEAQELLRVMDGVATCGTPSRVKAALSTRMLGFDMAMIDHLEDDEDEWDRILTDFADMRDAWAIRGFMDFFSAMMTRWAVRPRLLGLEGGERMLTNVLHLMEILHGAEQEHELHMSGLLAWFAEQCNRDAGENEEHQLRLESDELAVQIVTIHKSKGLQYPIVFCPFLFDGVGKGAEVLVHDPAAGNMVLDLSTSASRERQDMAGREALAEAMRLAYVALTRAESRCYLACGRIGSGESSAMAYLFSEYRPQGDCALQELVETWKGIDNATLLQKLGKLEREIPGCAVYPMPDVPGQSAALTDLALSSRLELPRCQRVIEQRFGISSFSSLVRGQEHTARPGFDEPFEPSRETDSQEDQASFFAFPRGAGPGTMLHAVLEQLDFSLAGSEACCELIREKLQRYGMEDAWTPVVSAALHEVVSVDLGHGFSLSQVRETLPELEFHYPLQQITPQGLGQVYARWGQILPEPFPRSVEGLRFSPRKGFMLGFIDLVFRYQGKWYLVDWKSNHLGNDFQAYHKEQLVRAMDEHMYFFQSHIYTVALDAYLRMRLPDTYDYERDFGGILYVFLRGVNAKLGPEYGIYRERPDPGFVRELSTFLMGERDVEAGIA</sequence>
<protein>
    <recommendedName>
        <fullName evidence="14">DNA 3'-5' helicase</fullName>
        <ecNumber evidence="14">5.6.2.4</ecNumber>
    </recommendedName>
</protein>
<dbReference type="CDD" id="cd22352">
    <property type="entry name" value="RecB_C-like"/>
    <property type="match status" value="1"/>
</dbReference>
<dbReference type="Proteomes" id="UP000095200">
    <property type="component" value="Unassembled WGS sequence"/>
</dbReference>
<evidence type="ECO:0000256" key="5">
    <source>
        <dbReference type="ARBA" id="ARBA00022801"/>
    </source>
</evidence>
<evidence type="ECO:0000256" key="1">
    <source>
        <dbReference type="ARBA" id="ARBA00022722"/>
    </source>
</evidence>
<dbReference type="GO" id="GO:0005829">
    <property type="term" value="C:cytosol"/>
    <property type="evidence" value="ECO:0007669"/>
    <property type="project" value="TreeGrafter"/>
</dbReference>
<comment type="caution">
    <text evidence="19">The sequence shown here is derived from an EMBL/GenBank/DDBJ whole genome shotgun (WGS) entry which is preliminary data.</text>
</comment>
<evidence type="ECO:0000256" key="13">
    <source>
        <dbReference type="ARBA" id="ARBA00034617"/>
    </source>
</evidence>
<dbReference type="InterPro" id="IPR014016">
    <property type="entry name" value="UvrD-like_ATP-bd"/>
</dbReference>
<keyword evidence="7" id="KW-0269">Exonuclease</keyword>
<dbReference type="GO" id="GO:0003677">
    <property type="term" value="F:DNA binding"/>
    <property type="evidence" value="ECO:0007669"/>
    <property type="project" value="UniProtKB-KW"/>
</dbReference>
<dbReference type="Pfam" id="PF00580">
    <property type="entry name" value="UvrD-helicase"/>
    <property type="match status" value="1"/>
</dbReference>
<dbReference type="NCBIfam" id="TIGR00609">
    <property type="entry name" value="recB"/>
    <property type="match status" value="1"/>
</dbReference>
<evidence type="ECO:0000259" key="18">
    <source>
        <dbReference type="PROSITE" id="PS51217"/>
    </source>
</evidence>
<evidence type="ECO:0000256" key="7">
    <source>
        <dbReference type="ARBA" id="ARBA00022839"/>
    </source>
</evidence>
<keyword evidence="11" id="KW-0234">DNA repair</keyword>
<dbReference type="PANTHER" id="PTHR11070">
    <property type="entry name" value="UVRD / RECB / PCRA DNA HELICASE FAMILY MEMBER"/>
    <property type="match status" value="1"/>
</dbReference>
<keyword evidence="10" id="KW-0238">DNA-binding</keyword>
<feature type="domain" description="UvrD-like helicase C-terminal" evidence="18">
    <location>
        <begin position="506"/>
        <end position="774"/>
    </location>
</feature>
<dbReference type="GO" id="GO:0009338">
    <property type="term" value="C:exodeoxyribonuclease V complex"/>
    <property type="evidence" value="ECO:0007669"/>
    <property type="project" value="TreeGrafter"/>
</dbReference>
<dbReference type="RefSeq" id="WP_069857680.1">
    <property type="nucleotide sequence ID" value="NZ_BDFE01000009.1"/>
</dbReference>
<dbReference type="GO" id="GO:0016887">
    <property type="term" value="F:ATP hydrolysis activity"/>
    <property type="evidence" value="ECO:0007669"/>
    <property type="project" value="RHEA"/>
</dbReference>
<feature type="binding site" evidence="16">
    <location>
        <begin position="21"/>
        <end position="28"/>
    </location>
    <ligand>
        <name>ATP</name>
        <dbReference type="ChEBI" id="CHEBI:30616"/>
    </ligand>
</feature>
<keyword evidence="12" id="KW-0413">Isomerase</keyword>